<dbReference type="OrthoDB" id="4700802at2"/>
<feature type="region of interest" description="Disordered" evidence="1">
    <location>
        <begin position="161"/>
        <end position="220"/>
    </location>
</feature>
<evidence type="ECO:0000313" key="3">
    <source>
        <dbReference type="EMBL" id="SPM30404.1"/>
    </source>
</evidence>
<gene>
    <name evidence="3" type="ORF">MTAB308_3907</name>
</gene>
<evidence type="ECO:0000313" key="4">
    <source>
        <dbReference type="Proteomes" id="UP000241595"/>
    </source>
</evidence>
<sequence length="254" mass="26743">MPITAGHVPGLTSGLRRVPMDPGRFHSGRWFLLVEGALVSVFGIAGLVSAALHPHAGPTGAPVLGLTATPLYSGMLLAFGVAAMACSQNRRAAITVTALSAVAYTILLFISSVATARDKPTPLGFHAAEVLLHGVLAVVNLALLMWLIPDELGDEIWAPRRRRGRSRRQPSTPEASTGQAPVPLSTRAQESGVDSRPPRESRETDEPPANEVEPPTDVQPLAARATTPALPRGAVVAAALLLAVVGVVIWIRRR</sequence>
<feature type="transmembrane region" description="Helical" evidence="2">
    <location>
        <begin position="64"/>
        <end position="85"/>
    </location>
</feature>
<dbReference type="Pfam" id="PF14325">
    <property type="entry name" value="DUF4383"/>
    <property type="match status" value="1"/>
</dbReference>
<reference evidence="3 4" key="1">
    <citation type="submission" date="2017-01" db="EMBL/GenBank/DDBJ databases">
        <authorList>
            <consortium name="Urmite Genomes"/>
        </authorList>
    </citation>
    <scope>NUCLEOTIDE SEQUENCE [LARGE SCALE GENOMIC DNA]</scope>
    <source>
        <strain evidence="3 4">AB308</strain>
    </source>
</reference>
<evidence type="ECO:0000256" key="1">
    <source>
        <dbReference type="SAM" id="MobiDB-lite"/>
    </source>
</evidence>
<feature type="transmembrane region" description="Helical" evidence="2">
    <location>
        <begin position="92"/>
        <end position="110"/>
    </location>
</feature>
<dbReference type="Proteomes" id="UP000241595">
    <property type="component" value="Unassembled WGS sequence"/>
</dbReference>
<feature type="transmembrane region" description="Helical" evidence="2">
    <location>
        <begin position="130"/>
        <end position="148"/>
    </location>
</feature>
<organism evidence="3 4">
    <name type="scientific">Mycobacterium terramassiliense</name>
    <dbReference type="NCBI Taxonomy" id="1841859"/>
    <lineage>
        <taxon>Bacteria</taxon>
        <taxon>Bacillati</taxon>
        <taxon>Actinomycetota</taxon>
        <taxon>Actinomycetes</taxon>
        <taxon>Mycobacteriales</taxon>
        <taxon>Mycobacteriaceae</taxon>
        <taxon>Mycobacterium</taxon>
    </lineage>
</organism>
<dbReference type="EMBL" id="FTRV01000015">
    <property type="protein sequence ID" value="SPM30404.1"/>
    <property type="molecule type" value="Genomic_DNA"/>
</dbReference>
<feature type="compositionally biased region" description="Polar residues" evidence="1">
    <location>
        <begin position="169"/>
        <end position="179"/>
    </location>
</feature>
<feature type="transmembrane region" description="Helical" evidence="2">
    <location>
        <begin position="30"/>
        <end position="52"/>
    </location>
</feature>
<keyword evidence="2" id="KW-0812">Transmembrane</keyword>
<protein>
    <recommendedName>
        <fullName evidence="5">Transmembrane protein</fullName>
    </recommendedName>
</protein>
<dbReference type="RefSeq" id="WP_083746595.1">
    <property type="nucleotide sequence ID" value="NZ_LT717701.1"/>
</dbReference>
<dbReference type="AlphaFoldDB" id="A0A2U3NG36"/>
<accession>A0A2U3NG36</accession>
<feature type="transmembrane region" description="Helical" evidence="2">
    <location>
        <begin position="233"/>
        <end position="251"/>
    </location>
</feature>
<proteinExistence type="predicted"/>
<keyword evidence="4" id="KW-1185">Reference proteome</keyword>
<name>A0A2U3NG36_9MYCO</name>
<feature type="compositionally biased region" description="Basic and acidic residues" evidence="1">
    <location>
        <begin position="196"/>
        <end position="205"/>
    </location>
</feature>
<keyword evidence="2" id="KW-1133">Transmembrane helix</keyword>
<keyword evidence="2" id="KW-0472">Membrane</keyword>
<evidence type="ECO:0000256" key="2">
    <source>
        <dbReference type="SAM" id="Phobius"/>
    </source>
</evidence>
<evidence type="ECO:0008006" key="5">
    <source>
        <dbReference type="Google" id="ProtNLM"/>
    </source>
</evidence>